<evidence type="ECO:0000313" key="2">
    <source>
        <dbReference type="Proteomes" id="UP000016721"/>
    </source>
</evidence>
<dbReference type="eggNOG" id="COG5341">
    <property type="taxonomic scope" value="Bacteria"/>
</dbReference>
<evidence type="ECO:0000313" key="1">
    <source>
        <dbReference type="EMBL" id="ERK31499.1"/>
    </source>
</evidence>
<dbReference type="InterPro" id="IPR038690">
    <property type="entry name" value="NusG_2_sf"/>
</dbReference>
<keyword evidence="2" id="KW-1185">Reference proteome</keyword>
<dbReference type="Proteomes" id="UP000016721">
    <property type="component" value="Unassembled WGS sequence"/>
</dbReference>
<dbReference type="PATRIC" id="fig|1294142.3.peg.1106"/>
<name>U2Q5U2_9CLOT</name>
<dbReference type="EMBL" id="APJA01000011">
    <property type="protein sequence ID" value="ERK31499.1"/>
    <property type="molecule type" value="Genomic_DNA"/>
</dbReference>
<dbReference type="Pfam" id="PF07009">
    <property type="entry name" value="NusG_II"/>
    <property type="match status" value="1"/>
</dbReference>
<dbReference type="OrthoDB" id="47603at2"/>
<dbReference type="HOGENOM" id="CLU_2698100_0_0_9"/>
<dbReference type="AlphaFoldDB" id="U2Q5U2"/>
<sequence>MTYQIDFNNNTGYIEVKDGKVRMLEMSKEICPNSICSDTGWIDKIYQSIVCLPNNIIVTIEGVEEETIDAQSF</sequence>
<protein>
    <submittedName>
        <fullName evidence="1">Uncharacterized protein</fullName>
    </submittedName>
</protein>
<comment type="caution">
    <text evidence="1">The sequence shown here is derived from an EMBL/GenBank/DDBJ whole genome shotgun (WGS) entry which is preliminary data.</text>
</comment>
<proteinExistence type="predicted"/>
<dbReference type="CDD" id="cd09846">
    <property type="entry name" value="DUF1312"/>
    <property type="match status" value="1"/>
</dbReference>
<dbReference type="Gene3D" id="2.60.320.10">
    <property type="entry name" value="N-utilization substance G protein NusG, insert domain"/>
    <property type="match status" value="1"/>
</dbReference>
<dbReference type="STRING" id="1294142.CINTURNW_1106"/>
<gene>
    <name evidence="1" type="ORF">CINTURNW_1106</name>
</gene>
<reference evidence="1 2" key="1">
    <citation type="journal article" date="2013" name="Genome Announc.">
        <title>Draft Genome Sequence of the Hydrogen- and Ethanol-Producing Bacterium Clostridium intestinale Strain URNW.</title>
        <authorList>
            <person name="Lal S."/>
            <person name="Ramachandran U."/>
            <person name="Zhang X."/>
            <person name="Sparling R."/>
            <person name="Levin D.B."/>
        </authorList>
    </citation>
    <scope>NUCLEOTIDE SEQUENCE [LARGE SCALE GENOMIC DNA]</scope>
    <source>
        <strain evidence="1 2">URNW</strain>
    </source>
</reference>
<accession>U2Q5U2</accession>
<organism evidence="1 2">
    <name type="scientific">Clostridium intestinale URNW</name>
    <dbReference type="NCBI Taxonomy" id="1294142"/>
    <lineage>
        <taxon>Bacteria</taxon>
        <taxon>Bacillati</taxon>
        <taxon>Bacillota</taxon>
        <taxon>Clostridia</taxon>
        <taxon>Eubacteriales</taxon>
        <taxon>Clostridiaceae</taxon>
        <taxon>Clostridium</taxon>
    </lineage>
</organism>